<evidence type="ECO:0000259" key="1">
    <source>
        <dbReference type="Pfam" id="PF23162"/>
    </source>
</evidence>
<reference evidence="2 3" key="1">
    <citation type="journal article" date="2019" name="Sci. Rep.">
        <title>Comparative genomics of chytrid fungi reveal insights into the obligate biotrophic and pathogenic lifestyle of Synchytrium endobioticum.</title>
        <authorList>
            <person name="van de Vossenberg B.T.L.H."/>
            <person name="Warris S."/>
            <person name="Nguyen H.D.T."/>
            <person name="van Gent-Pelzer M.P.E."/>
            <person name="Joly D.L."/>
            <person name="van de Geest H.C."/>
            <person name="Bonants P.J.M."/>
            <person name="Smith D.S."/>
            <person name="Levesque C.A."/>
            <person name="van der Lee T.A.J."/>
        </authorList>
    </citation>
    <scope>NUCLEOTIDE SEQUENCE [LARGE SCALE GENOMIC DNA]</scope>
    <source>
        <strain evidence="2 3">JEL517</strain>
    </source>
</reference>
<dbReference type="GeneID" id="42007418"/>
<proteinExistence type="predicted"/>
<feature type="domain" description="C962R-like N-terminal AEP" evidence="1">
    <location>
        <begin position="29"/>
        <end position="181"/>
    </location>
</feature>
<sequence>MSSLNNTPSSEPYNASFLIKYICEKGRETHTSLKGGVYRVSFEDHDAFLSDYWKAFRTKQGLYLMERISKGCKFRFFVDLDFGWTEDMSTRKDNEWRDFYKQLRDIASVVLNTRVMVSVRLCKIHIHCPDLAVSVQQAKSLLETLRKALMARLPELDTENIFDGLMYNSGLRMLGSCKPDRMNNDPDWVQARHKYYHPLDEDCEPLYLEAMEEEDALTLLKDISILILDAPREQIEASSSESTAELPCDQHIVCGQNPVAKGGNILPWIQEKLPPLSQPCQVVSEENGRWDWCSLNGRSDIARFSSDITGVIDSKASRCNQKPLCEDDQLEDIIKQVVIFD</sequence>
<dbReference type="OrthoDB" id="2172806at2759"/>
<name>A0A507BWH0_9FUNG</name>
<comment type="caution">
    <text evidence="2">The sequence shown here is derived from an EMBL/GenBank/DDBJ whole genome shotgun (WGS) entry which is preliminary data.</text>
</comment>
<gene>
    <name evidence="2" type="ORF">SmJEL517_g06195</name>
</gene>
<dbReference type="InterPro" id="IPR056443">
    <property type="entry name" value="AEP_C962R"/>
</dbReference>
<dbReference type="RefSeq" id="XP_031021904.1">
    <property type="nucleotide sequence ID" value="XM_031172121.1"/>
</dbReference>
<dbReference type="Pfam" id="PF23162">
    <property type="entry name" value="AEP_C962R"/>
    <property type="match status" value="1"/>
</dbReference>
<keyword evidence="3" id="KW-1185">Reference proteome</keyword>
<organism evidence="2 3">
    <name type="scientific">Synchytrium microbalum</name>
    <dbReference type="NCBI Taxonomy" id="1806994"/>
    <lineage>
        <taxon>Eukaryota</taxon>
        <taxon>Fungi</taxon>
        <taxon>Fungi incertae sedis</taxon>
        <taxon>Chytridiomycota</taxon>
        <taxon>Chytridiomycota incertae sedis</taxon>
        <taxon>Chytridiomycetes</taxon>
        <taxon>Synchytriales</taxon>
        <taxon>Synchytriaceae</taxon>
        <taxon>Synchytrium</taxon>
    </lineage>
</organism>
<dbReference type="Proteomes" id="UP000319731">
    <property type="component" value="Unassembled WGS sequence"/>
</dbReference>
<protein>
    <recommendedName>
        <fullName evidence="1">C962R-like N-terminal AEP domain-containing protein</fullName>
    </recommendedName>
</protein>
<dbReference type="AlphaFoldDB" id="A0A507BWH0"/>
<dbReference type="EMBL" id="QEAO01000088">
    <property type="protein sequence ID" value="TPX30184.1"/>
    <property type="molecule type" value="Genomic_DNA"/>
</dbReference>
<accession>A0A507BWH0</accession>
<evidence type="ECO:0000313" key="3">
    <source>
        <dbReference type="Proteomes" id="UP000319731"/>
    </source>
</evidence>
<evidence type="ECO:0000313" key="2">
    <source>
        <dbReference type="EMBL" id="TPX30184.1"/>
    </source>
</evidence>